<organism evidence="2 3">
    <name type="scientific">Rhodococcus erythropolis</name>
    <name type="common">Arthrobacter picolinophilus</name>
    <dbReference type="NCBI Taxonomy" id="1833"/>
    <lineage>
        <taxon>Bacteria</taxon>
        <taxon>Bacillati</taxon>
        <taxon>Actinomycetota</taxon>
        <taxon>Actinomycetes</taxon>
        <taxon>Mycobacteriales</taxon>
        <taxon>Nocardiaceae</taxon>
        <taxon>Rhodococcus</taxon>
        <taxon>Rhodococcus erythropolis group</taxon>
    </lineage>
</organism>
<name>A0A6G9D4Q4_RHOER</name>
<evidence type="ECO:0000313" key="2">
    <source>
        <dbReference type="EMBL" id="QIP44072.1"/>
    </source>
</evidence>
<dbReference type="InterPro" id="IPR009492">
    <property type="entry name" value="TniQ"/>
</dbReference>
<evidence type="ECO:0000313" key="3">
    <source>
        <dbReference type="Proteomes" id="UP000502345"/>
    </source>
</evidence>
<proteinExistence type="predicted"/>
<geneLocation type="plasmid" evidence="2 3">
    <name>plas4</name>
</geneLocation>
<dbReference type="EMBL" id="CP050127">
    <property type="protein sequence ID" value="QIP44072.1"/>
    <property type="molecule type" value="Genomic_DNA"/>
</dbReference>
<sequence length="409" mass="44720">MSNGVEEVQRWPLHPQPQTGEALTSWLRRIGNLYGISNIVQLVSELHPDGAGSDLDRDIPDAAARMLAARSTVALDRLRQMSLSGWVPWLLDSTDPAECDFDTYVHQLSVLIPPHLARDDRSRRAPTEPGWLPWVTDTPNTRVCPVCIGAGNADTVISVKLIWQLSLVTSCPEHRCRLEPCHVVPGQIVFWDRSVCALGEDLRPTPVHSTVTALDRRTTAALAEGSVLLPRARVHAGLWFRMLRTLIDEICIPLGKAGTYARDLRLIWECAGDRPPRALTRPFEYLNRADQSRILAGAAAAITLIEEGTITAAGTHGALLSPYPADAVFAGTPFPRSAPAPTSHADTASSAWERLPALIDTVVAAARENIDTARSLHAFILLGAHTDQQIRKIDDTFNELGIDVGNPDR</sequence>
<dbReference type="Proteomes" id="UP000502345">
    <property type="component" value="Plasmid plas4"/>
</dbReference>
<evidence type="ECO:0000259" key="1">
    <source>
        <dbReference type="Pfam" id="PF06527"/>
    </source>
</evidence>
<dbReference type="Pfam" id="PF06527">
    <property type="entry name" value="TniQ"/>
    <property type="match status" value="1"/>
</dbReference>
<dbReference type="RefSeq" id="WP_166503100.1">
    <property type="nucleotide sequence ID" value="NZ_CP050127.1"/>
</dbReference>
<gene>
    <name evidence="2" type="ORF">G9444_6829</name>
</gene>
<keyword evidence="2" id="KW-0614">Plasmid</keyword>
<reference evidence="2 3" key="1">
    <citation type="submission" date="2020-03" db="EMBL/GenBank/DDBJ databases">
        <title>Screen low temperature-resistant strains for efficient degradation of petroleum hydrocarbons under the low temperature.</title>
        <authorList>
            <person name="Wang Y."/>
            <person name="Chen J."/>
        </authorList>
    </citation>
    <scope>NUCLEOTIDE SEQUENCE [LARGE SCALE GENOMIC DNA]</scope>
    <source>
        <strain evidence="2 3">KB1</strain>
        <plasmid evidence="2 3">plas4</plasmid>
    </source>
</reference>
<feature type="domain" description="TniQ" evidence="1">
    <location>
        <begin position="12"/>
        <end position="178"/>
    </location>
</feature>
<protein>
    <submittedName>
        <fullName evidence="2">Transposase</fullName>
    </submittedName>
</protein>
<accession>A0A6G9D4Q4</accession>
<dbReference type="AlphaFoldDB" id="A0A6G9D4Q4"/>